<dbReference type="AlphaFoldDB" id="A0A4U5NYV8"/>
<protein>
    <submittedName>
        <fullName evidence="1">Uncharacterized protein</fullName>
    </submittedName>
</protein>
<keyword evidence="2" id="KW-1185">Reference proteome</keyword>
<reference evidence="1 2" key="1">
    <citation type="journal article" date="2015" name="Genome Biol.">
        <title>Comparative genomics of Steinernema reveals deeply conserved gene regulatory networks.</title>
        <authorList>
            <person name="Dillman A.R."/>
            <person name="Macchietto M."/>
            <person name="Porter C.F."/>
            <person name="Rogers A."/>
            <person name="Williams B."/>
            <person name="Antoshechkin I."/>
            <person name="Lee M.M."/>
            <person name="Goodwin Z."/>
            <person name="Lu X."/>
            <person name="Lewis E.E."/>
            <person name="Goodrich-Blair H."/>
            <person name="Stock S.P."/>
            <person name="Adams B.J."/>
            <person name="Sternberg P.W."/>
            <person name="Mortazavi A."/>
        </authorList>
    </citation>
    <scope>NUCLEOTIDE SEQUENCE [LARGE SCALE GENOMIC DNA]</scope>
    <source>
        <strain evidence="1 2">ALL</strain>
    </source>
</reference>
<gene>
    <name evidence="1" type="ORF">L596_012930</name>
</gene>
<evidence type="ECO:0000313" key="2">
    <source>
        <dbReference type="Proteomes" id="UP000298663"/>
    </source>
</evidence>
<dbReference type="Proteomes" id="UP000298663">
    <property type="component" value="Unassembled WGS sequence"/>
</dbReference>
<reference evidence="1 2" key="2">
    <citation type="journal article" date="2019" name="G3 (Bethesda)">
        <title>Hybrid Assembly of the Genome of the Entomopathogenic Nematode Steinernema carpocapsae Identifies the X-Chromosome.</title>
        <authorList>
            <person name="Serra L."/>
            <person name="Macchietto M."/>
            <person name="Macias-Munoz A."/>
            <person name="McGill C.J."/>
            <person name="Rodriguez I.M."/>
            <person name="Rodriguez B."/>
            <person name="Murad R."/>
            <person name="Mortazavi A."/>
        </authorList>
    </citation>
    <scope>NUCLEOTIDE SEQUENCE [LARGE SCALE GENOMIC DNA]</scope>
    <source>
        <strain evidence="1 2">ALL</strain>
    </source>
</reference>
<accession>A0A4U5NYV8</accession>
<evidence type="ECO:0000313" key="1">
    <source>
        <dbReference type="EMBL" id="TKR88732.1"/>
    </source>
</evidence>
<name>A0A4U5NYV8_STECR</name>
<comment type="caution">
    <text evidence="1">The sequence shown here is derived from an EMBL/GenBank/DDBJ whole genome shotgun (WGS) entry which is preliminary data.</text>
</comment>
<sequence>MASYGAFRLNSCVLCISNIYIPFFEHCSVKLRFSGDSKKGLARQEDGGMSGSPSASGKVICNQIVCANRSDHLFTTMPRFSRDELVEIRTLDLKRWKSGTNAAAGTGI</sequence>
<dbReference type="EMBL" id="AZBU02000003">
    <property type="protein sequence ID" value="TKR88732.1"/>
    <property type="molecule type" value="Genomic_DNA"/>
</dbReference>
<proteinExistence type="predicted"/>
<organism evidence="1 2">
    <name type="scientific">Steinernema carpocapsae</name>
    <name type="common">Entomopathogenic nematode</name>
    <dbReference type="NCBI Taxonomy" id="34508"/>
    <lineage>
        <taxon>Eukaryota</taxon>
        <taxon>Metazoa</taxon>
        <taxon>Ecdysozoa</taxon>
        <taxon>Nematoda</taxon>
        <taxon>Chromadorea</taxon>
        <taxon>Rhabditida</taxon>
        <taxon>Tylenchina</taxon>
        <taxon>Panagrolaimomorpha</taxon>
        <taxon>Strongyloidoidea</taxon>
        <taxon>Steinernematidae</taxon>
        <taxon>Steinernema</taxon>
    </lineage>
</organism>